<dbReference type="InterPro" id="IPR021410">
    <property type="entry name" value="FAF"/>
</dbReference>
<dbReference type="AlphaFoldDB" id="A0ABD3K5B3"/>
<gene>
    <name evidence="4" type="ORF">ACJRO7_022721</name>
</gene>
<dbReference type="InterPro" id="IPR046431">
    <property type="entry name" value="FAF_dom"/>
</dbReference>
<evidence type="ECO:0000259" key="3">
    <source>
        <dbReference type="Pfam" id="PF11250"/>
    </source>
</evidence>
<evidence type="ECO:0000256" key="1">
    <source>
        <dbReference type="ARBA" id="ARBA00008690"/>
    </source>
</evidence>
<feature type="region of interest" description="Disordered" evidence="2">
    <location>
        <begin position="1"/>
        <end position="23"/>
    </location>
</feature>
<dbReference type="Proteomes" id="UP001634007">
    <property type="component" value="Unassembled WGS sequence"/>
</dbReference>
<dbReference type="Pfam" id="PF11250">
    <property type="entry name" value="FAF"/>
    <property type="match status" value="1"/>
</dbReference>
<evidence type="ECO:0000313" key="4">
    <source>
        <dbReference type="EMBL" id="KAL3733236.1"/>
    </source>
</evidence>
<dbReference type="PANTHER" id="PTHR33155:SF17">
    <property type="entry name" value="F2E2.18-RELATED"/>
    <property type="match status" value="1"/>
</dbReference>
<feature type="compositionally biased region" description="Basic and acidic residues" evidence="2">
    <location>
        <begin position="61"/>
        <end position="74"/>
    </location>
</feature>
<organism evidence="4 5">
    <name type="scientific">Eucalyptus globulus</name>
    <name type="common">Tasmanian blue gum</name>
    <dbReference type="NCBI Taxonomy" id="34317"/>
    <lineage>
        <taxon>Eukaryota</taxon>
        <taxon>Viridiplantae</taxon>
        <taxon>Streptophyta</taxon>
        <taxon>Embryophyta</taxon>
        <taxon>Tracheophyta</taxon>
        <taxon>Spermatophyta</taxon>
        <taxon>Magnoliopsida</taxon>
        <taxon>eudicotyledons</taxon>
        <taxon>Gunneridae</taxon>
        <taxon>Pentapetalae</taxon>
        <taxon>rosids</taxon>
        <taxon>malvids</taxon>
        <taxon>Myrtales</taxon>
        <taxon>Myrtaceae</taxon>
        <taxon>Myrtoideae</taxon>
        <taxon>Eucalypteae</taxon>
        <taxon>Eucalyptus</taxon>
    </lineage>
</organism>
<keyword evidence="5" id="KW-1185">Reference proteome</keyword>
<dbReference type="PANTHER" id="PTHR33155">
    <property type="entry name" value="FANTASTIC FOUR-LIKE PROTEIN (DUF3049)"/>
    <property type="match status" value="1"/>
</dbReference>
<comment type="similarity">
    <text evidence="1">Belongs to the fantastic four family.</text>
</comment>
<dbReference type="EMBL" id="JBJKBG010000006">
    <property type="protein sequence ID" value="KAL3733236.1"/>
    <property type="molecule type" value="Genomic_DNA"/>
</dbReference>
<feature type="domain" description="FAF" evidence="3">
    <location>
        <begin position="87"/>
        <end position="145"/>
    </location>
</feature>
<evidence type="ECO:0000256" key="2">
    <source>
        <dbReference type="SAM" id="MobiDB-lite"/>
    </source>
</evidence>
<comment type="caution">
    <text evidence="4">The sequence shown here is derived from an EMBL/GenBank/DDBJ whole genome shotgun (WGS) entry which is preliminary data.</text>
</comment>
<accession>A0ABD3K5B3</accession>
<name>A0ABD3K5B3_EUCGL</name>
<feature type="compositionally biased region" description="Acidic residues" evidence="2">
    <location>
        <begin position="193"/>
        <end position="205"/>
    </location>
</feature>
<feature type="region of interest" description="Disordered" evidence="2">
    <location>
        <begin position="161"/>
        <end position="221"/>
    </location>
</feature>
<sequence length="271" mass="30010">MPPHGSELFAPPSPKPYAAASSSSSYMEASSFPLIGDYIGVESCVDYGEPPDPGGDLPPAEPERGPGWRREATGRRRRRRGREARREYPPPIPLLARTGNLPSHMPWVLRRQYTSDGRLILTEEKVRHHEYFRARRANGRLTLHLVPLDGDDPCLSTIMDEEEEEEEEQDEEEQEEEQEDEEEILNAEAEVTIADDPEYHDDDNDDRQGEVGDCGDEEEEDCAKLAASIAGLTVESGGGMGKCSNYNGINVSPNSSCLLGVPVPALRPVHS</sequence>
<proteinExistence type="inferred from homology"/>
<feature type="compositionally biased region" description="Acidic residues" evidence="2">
    <location>
        <begin position="161"/>
        <end position="185"/>
    </location>
</feature>
<feature type="region of interest" description="Disordered" evidence="2">
    <location>
        <begin position="43"/>
        <end position="97"/>
    </location>
</feature>
<reference evidence="4 5" key="1">
    <citation type="submission" date="2024-11" db="EMBL/GenBank/DDBJ databases">
        <title>Chromosome-level genome assembly of Eucalyptus globulus Labill. provides insights into its genome evolution.</title>
        <authorList>
            <person name="Li X."/>
        </authorList>
    </citation>
    <scope>NUCLEOTIDE SEQUENCE [LARGE SCALE GENOMIC DNA]</scope>
    <source>
        <strain evidence="4">CL2024</strain>
        <tissue evidence="4">Fresh tender leaves</tissue>
    </source>
</reference>
<protein>
    <recommendedName>
        <fullName evidence="3">FAF domain-containing protein</fullName>
    </recommendedName>
</protein>
<evidence type="ECO:0000313" key="5">
    <source>
        <dbReference type="Proteomes" id="UP001634007"/>
    </source>
</evidence>